<keyword evidence="3" id="KW-0067">ATP-binding</keyword>
<dbReference type="SUPFAM" id="SSF52540">
    <property type="entry name" value="P-loop containing nucleoside triphosphate hydrolases"/>
    <property type="match status" value="1"/>
</dbReference>
<protein>
    <submittedName>
        <fullName evidence="6">Histidinol phosphatase</fullName>
    </submittedName>
</protein>
<dbReference type="InterPro" id="IPR027417">
    <property type="entry name" value="P-loop_NTPase"/>
</dbReference>
<dbReference type="InterPro" id="IPR017871">
    <property type="entry name" value="ABC_transporter-like_CS"/>
</dbReference>
<dbReference type="Gene3D" id="3.40.50.300">
    <property type="entry name" value="P-loop containing nucleotide triphosphate hydrolases"/>
    <property type="match status" value="1"/>
</dbReference>
<keyword evidence="7" id="KW-1185">Reference proteome</keyword>
<dbReference type="PANTHER" id="PTHR42794:SF1">
    <property type="entry name" value="HEMIN IMPORT ATP-BINDING PROTEIN HMUV"/>
    <property type="match status" value="1"/>
</dbReference>
<dbReference type="PROSITE" id="PS00211">
    <property type="entry name" value="ABC_TRANSPORTER_1"/>
    <property type="match status" value="1"/>
</dbReference>
<feature type="domain" description="ABC transporter" evidence="5">
    <location>
        <begin position="2"/>
        <end position="234"/>
    </location>
</feature>
<evidence type="ECO:0000313" key="7">
    <source>
        <dbReference type="Proteomes" id="UP000028504"/>
    </source>
</evidence>
<dbReference type="PANTHER" id="PTHR42794">
    <property type="entry name" value="HEMIN IMPORT ATP-BINDING PROTEIN HMUV"/>
    <property type="match status" value="1"/>
</dbReference>
<evidence type="ECO:0000256" key="3">
    <source>
        <dbReference type="ARBA" id="ARBA00022840"/>
    </source>
</evidence>
<dbReference type="RefSeq" id="WP_038606625.1">
    <property type="nucleotide sequence ID" value="NZ_CP008944.1"/>
</dbReference>
<keyword evidence="2" id="KW-0547">Nucleotide-binding</keyword>
<evidence type="ECO:0000256" key="2">
    <source>
        <dbReference type="ARBA" id="ARBA00022741"/>
    </source>
</evidence>
<dbReference type="Proteomes" id="UP000028504">
    <property type="component" value="Chromosome"/>
</dbReference>
<dbReference type="Pfam" id="PF00005">
    <property type="entry name" value="ABC_tran"/>
    <property type="match status" value="1"/>
</dbReference>
<evidence type="ECO:0000259" key="5">
    <source>
        <dbReference type="PROSITE" id="PS50893"/>
    </source>
</evidence>
<dbReference type="InterPro" id="IPR003593">
    <property type="entry name" value="AAA+_ATPase"/>
</dbReference>
<dbReference type="SMART" id="SM00382">
    <property type="entry name" value="AAA"/>
    <property type="match status" value="1"/>
</dbReference>
<dbReference type="InterPro" id="IPR003439">
    <property type="entry name" value="ABC_transporter-like_ATP-bd"/>
</dbReference>
<keyword evidence="4" id="KW-1278">Translocase</keyword>
<dbReference type="PROSITE" id="PS50893">
    <property type="entry name" value="ABC_TRANSPORTER_2"/>
    <property type="match status" value="1"/>
</dbReference>
<organism evidence="6 7">
    <name type="scientific">Corynebacterium atypicum</name>
    <dbReference type="NCBI Taxonomy" id="191610"/>
    <lineage>
        <taxon>Bacteria</taxon>
        <taxon>Bacillati</taxon>
        <taxon>Actinomycetota</taxon>
        <taxon>Actinomycetes</taxon>
        <taxon>Mycobacteriales</taxon>
        <taxon>Corynebacteriaceae</taxon>
        <taxon>Corynebacterium</taxon>
    </lineage>
</organism>
<reference evidence="6 7" key="1">
    <citation type="submission" date="2014-07" db="EMBL/GenBank/DDBJ databases">
        <title>Complete genome sequence of Corynebacterium atypicum DSM 44849: identifiction of the mycolic acid biosynthesis genes.</title>
        <authorList>
            <person name="Tippelt A."/>
            <person name="Mollmann S."/>
            <person name="Albersmeier A."/>
            <person name="Jaenicke S."/>
            <person name="Ruckert C."/>
            <person name="Tauch A."/>
        </authorList>
    </citation>
    <scope>NUCLEOTIDE SEQUENCE [LARGE SCALE GENOMIC DNA]</scope>
    <source>
        <strain evidence="6 7">R2070</strain>
    </source>
</reference>
<accession>A0ABN4DDV7</accession>
<keyword evidence="1" id="KW-0813">Transport</keyword>
<name>A0ABN4DDV7_9CORY</name>
<evidence type="ECO:0000313" key="6">
    <source>
        <dbReference type="EMBL" id="AIG64650.1"/>
    </source>
</evidence>
<evidence type="ECO:0000256" key="4">
    <source>
        <dbReference type="ARBA" id="ARBA00022967"/>
    </source>
</evidence>
<evidence type="ECO:0000256" key="1">
    <source>
        <dbReference type="ARBA" id="ARBA00022448"/>
    </source>
</evidence>
<proteinExistence type="predicted"/>
<dbReference type="CDD" id="cd03214">
    <property type="entry name" value="ABC_Iron-Siderophores_B12_Hemin"/>
    <property type="match status" value="1"/>
</dbReference>
<gene>
    <name evidence="6" type="ORF">CATYP_08825</name>
</gene>
<dbReference type="EMBL" id="CP008944">
    <property type="protein sequence ID" value="AIG64650.1"/>
    <property type="molecule type" value="Genomic_DNA"/>
</dbReference>
<sequence length="261" mass="28595">MITACGITVDRGGTRVLDGVDLEVFPQETLGLVGPNGSGKTTLLRCLFGAVSPTAGTVTIDGVAVHDWGRRELARTLAVVTQEHESDIPIRVAELVMLGRLPHLGLTTKPGEEDEEIVAEALASLGALHLATRDMLSLSGGERQRALIARSLAQRTPYIFLDEPTNHLDVRYQYDLLDLLAHKQGSTTVVLHDLNLAAEYCDRIVLLDSGRVVKTGTPDEVFRPEVLEPVYRAPVERLDVNGRIVLLFSKANDEFRQHIPH</sequence>